<dbReference type="Proteomes" id="UP000037392">
    <property type="component" value="Unassembled WGS sequence"/>
</dbReference>
<dbReference type="OrthoDB" id="2066427at2"/>
<dbReference type="AlphaFoldDB" id="A0A0J9BTU8"/>
<evidence type="ECO:0008006" key="3">
    <source>
        <dbReference type="Google" id="ProtNLM"/>
    </source>
</evidence>
<accession>A0A0J9BTU8</accession>
<sequence length="328" mass="38415">MGQKDISLITYFEDQRRYADLINGFVFKGKQIVSEQDVQEMDSRAAGAFGKLQRRLMVQKYRDCVRRIIFDMGFVIMGLEHQDKVHHGMPVRIMVEDAVSYDQQMRQIKRDHRNRRDLRGDEFLSGFARIDKLYPVVTICIYYGEMPYDGAKELYHMMDYEKLPEEFRKLLNNYKIHVLEIRDFQDIDFFRTDLREVFGFVQRSGDPDAEKRFTFENEEQFRKMDEDAYDVIISMTGSTELAQVKEIYREEGGKINMCEAIRGMIERGRAAGVAEGRAEGMAEGQEKKAYTAAKNMYARGFSAEDIAGLLEESKDTVLNWFESWEKGR</sequence>
<name>A0A0J9BTU8_9FIRM</name>
<evidence type="ECO:0000313" key="1">
    <source>
        <dbReference type="EMBL" id="KMW16198.1"/>
    </source>
</evidence>
<protein>
    <recommendedName>
        <fullName evidence="3">Transposase (putative) YhgA-like domain-containing protein</fullName>
    </recommendedName>
</protein>
<proteinExistence type="predicted"/>
<gene>
    <name evidence="1" type="ORF">HMPREF9470_04636</name>
</gene>
<reference evidence="1 2" key="1">
    <citation type="submission" date="2011-04" db="EMBL/GenBank/DDBJ databases">
        <title>The Genome Sequence of Clostridium citroniae WAL-19142.</title>
        <authorList>
            <consortium name="The Broad Institute Genome Sequencing Platform"/>
            <person name="Earl A."/>
            <person name="Ward D."/>
            <person name="Feldgarden M."/>
            <person name="Gevers D."/>
            <person name="Warren Y.A."/>
            <person name="Tyrrell K.L."/>
            <person name="Citron D.M."/>
            <person name="Goldstein E.J."/>
            <person name="Daigneault M."/>
            <person name="Allen-Vercoe E."/>
            <person name="Young S.K."/>
            <person name="Zeng Q."/>
            <person name="Gargeya S."/>
            <person name="Fitzgerald M."/>
            <person name="Haas B."/>
            <person name="Abouelleil A."/>
            <person name="Alvarado L."/>
            <person name="Arachchi H.M."/>
            <person name="Berlin A."/>
            <person name="Brown A."/>
            <person name="Chapman S.B."/>
            <person name="Chen Z."/>
            <person name="Dunbar C."/>
            <person name="Freedman E."/>
            <person name="Gearin G."/>
            <person name="Gellesch M."/>
            <person name="Goldberg J."/>
            <person name="Griggs A."/>
            <person name="Gujja S."/>
            <person name="Heilman E.R."/>
            <person name="Heiman D."/>
            <person name="Howarth C."/>
            <person name="Larson L."/>
            <person name="Lui A."/>
            <person name="MacDonald P.J."/>
            <person name="Mehta T."/>
            <person name="Montmayeur A."/>
            <person name="Murphy C."/>
            <person name="Neiman D."/>
            <person name="Pearson M."/>
            <person name="Priest M."/>
            <person name="Roberts A."/>
            <person name="Saif S."/>
            <person name="Shea T."/>
            <person name="Shenoy N."/>
            <person name="Sisk P."/>
            <person name="Stolte C."/>
            <person name="Sykes S."/>
            <person name="White J."/>
            <person name="Yandava C."/>
            <person name="Wortman J."/>
            <person name="Nusbaum C."/>
            <person name="Birren B."/>
        </authorList>
    </citation>
    <scope>NUCLEOTIDE SEQUENCE [LARGE SCALE GENOMIC DNA]</scope>
    <source>
        <strain evidence="1 2">WAL-19142</strain>
    </source>
</reference>
<dbReference type="EMBL" id="ADLK01000032">
    <property type="protein sequence ID" value="KMW16198.1"/>
    <property type="molecule type" value="Genomic_DNA"/>
</dbReference>
<dbReference type="GeneID" id="93163986"/>
<dbReference type="PATRIC" id="fig|742734.4.peg.4965"/>
<dbReference type="RefSeq" id="WP_048930789.1">
    <property type="nucleotide sequence ID" value="NZ_KQ235882.1"/>
</dbReference>
<evidence type="ECO:0000313" key="2">
    <source>
        <dbReference type="Proteomes" id="UP000037392"/>
    </source>
</evidence>
<comment type="caution">
    <text evidence="1">The sequence shown here is derived from an EMBL/GenBank/DDBJ whole genome shotgun (WGS) entry which is preliminary data.</text>
</comment>
<organism evidence="1 2">
    <name type="scientific">[Clostridium] citroniae WAL-19142</name>
    <dbReference type="NCBI Taxonomy" id="742734"/>
    <lineage>
        <taxon>Bacteria</taxon>
        <taxon>Bacillati</taxon>
        <taxon>Bacillota</taxon>
        <taxon>Clostridia</taxon>
        <taxon>Lachnospirales</taxon>
        <taxon>Lachnospiraceae</taxon>
        <taxon>Enterocloster</taxon>
    </lineage>
</organism>